<name>A0A6A6AXA4_9PEZI</name>
<proteinExistence type="predicted"/>
<accession>A0A6A6AXA4</accession>
<dbReference type="Proteomes" id="UP000799438">
    <property type="component" value="Unassembled WGS sequence"/>
</dbReference>
<dbReference type="GeneID" id="54293113"/>
<organism evidence="1 2">
    <name type="scientific">Aplosporella prunicola CBS 121167</name>
    <dbReference type="NCBI Taxonomy" id="1176127"/>
    <lineage>
        <taxon>Eukaryota</taxon>
        <taxon>Fungi</taxon>
        <taxon>Dikarya</taxon>
        <taxon>Ascomycota</taxon>
        <taxon>Pezizomycotina</taxon>
        <taxon>Dothideomycetes</taxon>
        <taxon>Dothideomycetes incertae sedis</taxon>
        <taxon>Botryosphaeriales</taxon>
        <taxon>Aplosporellaceae</taxon>
        <taxon>Aplosporella</taxon>
    </lineage>
</organism>
<protein>
    <submittedName>
        <fullName evidence="1">Uncharacterized protein</fullName>
    </submittedName>
</protein>
<evidence type="ECO:0000313" key="1">
    <source>
        <dbReference type="EMBL" id="KAF2135888.1"/>
    </source>
</evidence>
<dbReference type="OrthoDB" id="538223at2759"/>
<reference evidence="1" key="1">
    <citation type="journal article" date="2020" name="Stud. Mycol.">
        <title>101 Dothideomycetes genomes: a test case for predicting lifestyles and emergence of pathogens.</title>
        <authorList>
            <person name="Haridas S."/>
            <person name="Albert R."/>
            <person name="Binder M."/>
            <person name="Bloem J."/>
            <person name="Labutti K."/>
            <person name="Salamov A."/>
            <person name="Andreopoulos B."/>
            <person name="Baker S."/>
            <person name="Barry K."/>
            <person name="Bills G."/>
            <person name="Bluhm B."/>
            <person name="Cannon C."/>
            <person name="Castanera R."/>
            <person name="Culley D."/>
            <person name="Daum C."/>
            <person name="Ezra D."/>
            <person name="Gonzalez J."/>
            <person name="Henrissat B."/>
            <person name="Kuo A."/>
            <person name="Liang C."/>
            <person name="Lipzen A."/>
            <person name="Lutzoni F."/>
            <person name="Magnuson J."/>
            <person name="Mondo S."/>
            <person name="Nolan M."/>
            <person name="Ohm R."/>
            <person name="Pangilinan J."/>
            <person name="Park H.-J."/>
            <person name="Ramirez L."/>
            <person name="Alfaro M."/>
            <person name="Sun H."/>
            <person name="Tritt A."/>
            <person name="Yoshinaga Y."/>
            <person name="Zwiers L.-H."/>
            <person name="Turgeon B."/>
            <person name="Goodwin S."/>
            <person name="Spatafora J."/>
            <person name="Crous P."/>
            <person name="Grigoriev I."/>
        </authorList>
    </citation>
    <scope>NUCLEOTIDE SEQUENCE</scope>
    <source>
        <strain evidence="1">CBS 121167</strain>
    </source>
</reference>
<dbReference type="EMBL" id="ML995545">
    <property type="protein sequence ID" value="KAF2135888.1"/>
    <property type="molecule type" value="Genomic_DNA"/>
</dbReference>
<sequence length="156" mass="17739">MPHHSLALPPKAPEVEHWRDEPFALLPVALYSIVDLSDSDLVELQDVCESKCESNRGECVRPPTKWKFVGDNLSAVFRYHVELAESREFDPTHFIVAVHTNWNSEGVLLITLDSDEEECTTDSFWIKAEDAGQAYVDVLIGKFEWPEQKQKLAIKG</sequence>
<keyword evidence="2" id="KW-1185">Reference proteome</keyword>
<dbReference type="RefSeq" id="XP_033391606.1">
    <property type="nucleotide sequence ID" value="XM_033535619.1"/>
</dbReference>
<gene>
    <name evidence="1" type="ORF">K452DRAFT_157731</name>
</gene>
<evidence type="ECO:0000313" key="2">
    <source>
        <dbReference type="Proteomes" id="UP000799438"/>
    </source>
</evidence>
<dbReference type="AlphaFoldDB" id="A0A6A6AXA4"/>